<dbReference type="EC" id="2.7.1.25" evidence="2 6"/>
<evidence type="ECO:0000313" key="9">
    <source>
        <dbReference type="Proteomes" id="UP000316008"/>
    </source>
</evidence>
<comment type="pathway">
    <text evidence="6">Sulfur metabolism; hydrogen sulfide biosynthesis; sulfite from sulfate: step 2/3.</text>
</comment>
<comment type="similarity">
    <text evidence="6">Belongs to the APS kinase family.</text>
</comment>
<dbReference type="PANTHER" id="PTHR42700">
    <property type="entry name" value="SULFATE ADENYLYLTRANSFERASE"/>
    <property type="match status" value="1"/>
</dbReference>
<dbReference type="PANTHER" id="PTHR42700:SF1">
    <property type="entry name" value="SULFATE ADENYLYLTRANSFERASE"/>
    <property type="match status" value="1"/>
</dbReference>
<protein>
    <recommendedName>
        <fullName evidence="2 6">Adenylyl-sulfate kinase</fullName>
        <ecNumber evidence="2 6">2.7.1.25</ecNumber>
    </recommendedName>
</protein>
<dbReference type="CDD" id="cd02027">
    <property type="entry name" value="APSK"/>
    <property type="match status" value="1"/>
</dbReference>
<keyword evidence="4 6" id="KW-0547">Nucleotide-binding</keyword>
<sequence>MIIQLTGMSGAGKTSLSISTKKVLQEKGIKVEVLDADDYRQNVFKELGYTKEDRNDNIRRLAFVANKFSQQGIVAIICAINPYDAIRNELLEKYSEMYTVYVQCDLETLTQRDTKGLYHKAMLPDGHQDKIYNLTGVNDPFEVPQVCHLTIETNKETLHESTQRLAQFIQSKANN</sequence>
<dbReference type="GO" id="GO:0005737">
    <property type="term" value="C:cytoplasm"/>
    <property type="evidence" value="ECO:0007669"/>
    <property type="project" value="TreeGrafter"/>
</dbReference>
<evidence type="ECO:0000256" key="2">
    <source>
        <dbReference type="ARBA" id="ARBA00012121"/>
    </source>
</evidence>
<evidence type="ECO:0000259" key="7">
    <source>
        <dbReference type="Pfam" id="PF01583"/>
    </source>
</evidence>
<dbReference type="GO" id="GO:0004020">
    <property type="term" value="F:adenylylsulfate kinase activity"/>
    <property type="evidence" value="ECO:0007669"/>
    <property type="project" value="UniProtKB-EC"/>
</dbReference>
<dbReference type="GO" id="GO:0004781">
    <property type="term" value="F:sulfate adenylyltransferase (ATP) activity"/>
    <property type="evidence" value="ECO:0007669"/>
    <property type="project" value="TreeGrafter"/>
</dbReference>
<accession>A0A556N7I6</accession>
<evidence type="ECO:0000256" key="5">
    <source>
        <dbReference type="ARBA" id="ARBA00022840"/>
    </source>
</evidence>
<dbReference type="NCBIfam" id="TIGR00455">
    <property type="entry name" value="apsK"/>
    <property type="match status" value="1"/>
</dbReference>
<name>A0A556N7I6_9FLAO</name>
<evidence type="ECO:0000256" key="4">
    <source>
        <dbReference type="ARBA" id="ARBA00022741"/>
    </source>
</evidence>
<dbReference type="EMBL" id="VLPL01000001">
    <property type="protein sequence ID" value="TSJ48090.1"/>
    <property type="molecule type" value="Genomic_DNA"/>
</dbReference>
<dbReference type="RefSeq" id="WP_144331625.1">
    <property type="nucleotide sequence ID" value="NZ_VLPL01000001.1"/>
</dbReference>
<dbReference type="Gene3D" id="3.40.50.300">
    <property type="entry name" value="P-loop containing nucleotide triphosphate hydrolases"/>
    <property type="match status" value="1"/>
</dbReference>
<comment type="caution">
    <text evidence="8">The sequence shown here is derived from an EMBL/GenBank/DDBJ whole genome shotgun (WGS) entry which is preliminary data.</text>
</comment>
<dbReference type="InterPro" id="IPR002891">
    <property type="entry name" value="APS"/>
</dbReference>
<dbReference type="InterPro" id="IPR059117">
    <property type="entry name" value="APS_kinase_dom"/>
</dbReference>
<evidence type="ECO:0000256" key="6">
    <source>
        <dbReference type="RuleBase" id="RU004347"/>
    </source>
</evidence>
<dbReference type="OrthoDB" id="9804504at2"/>
<reference evidence="8 9" key="1">
    <citation type="submission" date="2019-07" db="EMBL/GenBank/DDBJ databases">
        <authorList>
            <person name="Huq M.A."/>
        </authorList>
    </citation>
    <scope>NUCLEOTIDE SEQUENCE [LARGE SCALE GENOMIC DNA]</scope>
    <source>
        <strain evidence="8 9">MAH-3</strain>
    </source>
</reference>
<comment type="catalytic activity">
    <reaction evidence="1 6">
        <text>adenosine 5'-phosphosulfate + ATP = 3'-phosphoadenylyl sulfate + ADP + H(+)</text>
        <dbReference type="Rhea" id="RHEA:24152"/>
        <dbReference type="ChEBI" id="CHEBI:15378"/>
        <dbReference type="ChEBI" id="CHEBI:30616"/>
        <dbReference type="ChEBI" id="CHEBI:58243"/>
        <dbReference type="ChEBI" id="CHEBI:58339"/>
        <dbReference type="ChEBI" id="CHEBI:456216"/>
        <dbReference type="EC" id="2.7.1.25"/>
    </reaction>
</comment>
<feature type="domain" description="APS kinase" evidence="7">
    <location>
        <begin position="2"/>
        <end position="151"/>
    </location>
</feature>
<proteinExistence type="inferred from homology"/>
<dbReference type="Proteomes" id="UP000316008">
    <property type="component" value="Unassembled WGS sequence"/>
</dbReference>
<dbReference type="AlphaFoldDB" id="A0A556N7I6"/>
<dbReference type="GO" id="GO:0070814">
    <property type="term" value="P:hydrogen sulfide biosynthetic process"/>
    <property type="evidence" value="ECO:0007669"/>
    <property type="project" value="UniProtKB-UniPathway"/>
</dbReference>
<evidence type="ECO:0000256" key="1">
    <source>
        <dbReference type="ARBA" id="ARBA00001823"/>
    </source>
</evidence>
<dbReference type="SUPFAM" id="SSF52540">
    <property type="entry name" value="P-loop containing nucleoside triphosphate hydrolases"/>
    <property type="match status" value="1"/>
</dbReference>
<evidence type="ECO:0000313" key="8">
    <source>
        <dbReference type="EMBL" id="TSJ48090.1"/>
    </source>
</evidence>
<dbReference type="GO" id="GO:0005524">
    <property type="term" value="F:ATP binding"/>
    <property type="evidence" value="ECO:0007669"/>
    <property type="project" value="UniProtKB-KW"/>
</dbReference>
<dbReference type="UniPathway" id="UPA00140">
    <property type="reaction ID" value="UER00205"/>
</dbReference>
<organism evidence="8 9">
    <name type="scientific">Fluviicola chungangensis</name>
    <dbReference type="NCBI Taxonomy" id="2597671"/>
    <lineage>
        <taxon>Bacteria</taxon>
        <taxon>Pseudomonadati</taxon>
        <taxon>Bacteroidota</taxon>
        <taxon>Flavobacteriia</taxon>
        <taxon>Flavobacteriales</taxon>
        <taxon>Crocinitomicaceae</taxon>
        <taxon>Fluviicola</taxon>
    </lineage>
</organism>
<keyword evidence="5 6" id="KW-0067">ATP-binding</keyword>
<keyword evidence="9" id="KW-1185">Reference proteome</keyword>
<evidence type="ECO:0000256" key="3">
    <source>
        <dbReference type="ARBA" id="ARBA00022679"/>
    </source>
</evidence>
<keyword evidence="6 8" id="KW-0418">Kinase</keyword>
<comment type="function">
    <text evidence="6">Catalyzes the synthesis of activated sulfate.</text>
</comment>
<keyword evidence="3 6" id="KW-0808">Transferase</keyword>
<dbReference type="GO" id="GO:0019379">
    <property type="term" value="P:sulfate assimilation, phosphoadenylyl sulfate reduction by phosphoadenylyl-sulfate reductase (thioredoxin)"/>
    <property type="evidence" value="ECO:0007669"/>
    <property type="project" value="TreeGrafter"/>
</dbReference>
<dbReference type="InterPro" id="IPR027417">
    <property type="entry name" value="P-loop_NTPase"/>
</dbReference>
<dbReference type="GO" id="GO:0010134">
    <property type="term" value="P:sulfate assimilation via adenylyl sulfate reduction"/>
    <property type="evidence" value="ECO:0007669"/>
    <property type="project" value="TreeGrafter"/>
</dbReference>
<dbReference type="InterPro" id="IPR050512">
    <property type="entry name" value="Sulf_AdTrans/APS_kinase"/>
</dbReference>
<dbReference type="Pfam" id="PF01583">
    <property type="entry name" value="APS_kinase"/>
    <property type="match status" value="1"/>
</dbReference>
<gene>
    <name evidence="8" type="primary">cysC</name>
    <name evidence="8" type="ORF">FO442_02855</name>
</gene>